<evidence type="ECO:0000256" key="1">
    <source>
        <dbReference type="ARBA" id="ARBA00009477"/>
    </source>
</evidence>
<evidence type="ECO:0000259" key="3">
    <source>
        <dbReference type="Pfam" id="PF25954"/>
    </source>
</evidence>
<proteinExistence type="inferred from homology"/>
<reference evidence="5 6" key="1">
    <citation type="journal article" date="2024" name="Int. J. Syst. Evol. Microbiol.">
        <title>Paenibacillus hexagrammi sp. nov., a novel bacterium isolated from the gut content of Hexagrammos agrammus.</title>
        <authorList>
            <person name="Jung H.K."/>
            <person name="Kim D.G."/>
            <person name="Zin H."/>
            <person name="Park J."/>
            <person name="Jung H."/>
            <person name="Kim Y.O."/>
            <person name="Kong H.J."/>
            <person name="Kim J.W."/>
            <person name="Kim Y.S."/>
        </authorList>
    </citation>
    <scope>NUCLEOTIDE SEQUENCE [LARGE SCALE GENOMIC DNA]</scope>
    <source>
        <strain evidence="5 6">YPD9-1</strain>
    </source>
</reference>
<protein>
    <submittedName>
        <fullName evidence="5">Efflux RND transporter periplasmic adaptor subunit</fullName>
    </submittedName>
</protein>
<feature type="domain" description="CusB-like beta-barrel" evidence="3">
    <location>
        <begin position="159"/>
        <end position="232"/>
    </location>
</feature>
<dbReference type="EMBL" id="CP090978">
    <property type="protein sequence ID" value="UJF35178.1"/>
    <property type="molecule type" value="Genomic_DNA"/>
</dbReference>
<gene>
    <name evidence="5" type="ORF">L0M14_08645</name>
</gene>
<dbReference type="Gene3D" id="2.40.30.170">
    <property type="match status" value="1"/>
</dbReference>
<evidence type="ECO:0000313" key="5">
    <source>
        <dbReference type="EMBL" id="UJF35178.1"/>
    </source>
</evidence>
<evidence type="ECO:0000259" key="4">
    <source>
        <dbReference type="Pfam" id="PF25989"/>
    </source>
</evidence>
<dbReference type="RefSeq" id="WP_235121750.1">
    <property type="nucleotide sequence ID" value="NZ_CP090978.1"/>
</dbReference>
<dbReference type="InterPro" id="IPR058792">
    <property type="entry name" value="Beta-barrel_RND_2"/>
</dbReference>
<dbReference type="PANTHER" id="PTHR30469">
    <property type="entry name" value="MULTIDRUG RESISTANCE PROTEIN MDTA"/>
    <property type="match status" value="1"/>
</dbReference>
<dbReference type="Pfam" id="PF25954">
    <property type="entry name" value="Beta-barrel_RND_2"/>
    <property type="match status" value="1"/>
</dbReference>
<dbReference type="InterPro" id="IPR006143">
    <property type="entry name" value="RND_pump_MFP"/>
</dbReference>
<dbReference type="InterPro" id="IPR058637">
    <property type="entry name" value="YknX-like_C"/>
</dbReference>
<accession>A0ABY3SMQ4</accession>
<evidence type="ECO:0000313" key="6">
    <source>
        <dbReference type="Proteomes" id="UP001649230"/>
    </source>
</evidence>
<dbReference type="Gene3D" id="1.20.1600.10">
    <property type="entry name" value="Outer membrane efflux proteins (OEP)"/>
    <property type="match status" value="1"/>
</dbReference>
<keyword evidence="6" id="KW-1185">Reference proteome</keyword>
<keyword evidence="2" id="KW-0175">Coiled coil</keyword>
<feature type="coiled-coil region" evidence="2">
    <location>
        <begin position="29"/>
        <end position="124"/>
    </location>
</feature>
<dbReference type="Proteomes" id="UP001649230">
    <property type="component" value="Chromosome"/>
</dbReference>
<dbReference type="NCBIfam" id="TIGR01730">
    <property type="entry name" value="RND_mfp"/>
    <property type="match status" value="1"/>
</dbReference>
<organism evidence="5 6">
    <name type="scientific">Paenibacillus hexagrammi</name>
    <dbReference type="NCBI Taxonomy" id="2908839"/>
    <lineage>
        <taxon>Bacteria</taxon>
        <taxon>Bacillati</taxon>
        <taxon>Bacillota</taxon>
        <taxon>Bacilli</taxon>
        <taxon>Bacillales</taxon>
        <taxon>Paenibacillaceae</taxon>
        <taxon>Paenibacillus</taxon>
    </lineage>
</organism>
<dbReference type="SUPFAM" id="SSF111369">
    <property type="entry name" value="HlyD-like secretion proteins"/>
    <property type="match status" value="1"/>
</dbReference>
<dbReference type="Gene3D" id="2.40.420.20">
    <property type="match status" value="1"/>
</dbReference>
<feature type="domain" description="YknX-like C-terminal permuted SH3-like" evidence="4">
    <location>
        <begin position="239"/>
        <end position="305"/>
    </location>
</feature>
<evidence type="ECO:0000256" key="2">
    <source>
        <dbReference type="SAM" id="Coils"/>
    </source>
</evidence>
<comment type="similarity">
    <text evidence="1">Belongs to the membrane fusion protein (MFP) (TC 8.A.1) family.</text>
</comment>
<dbReference type="PANTHER" id="PTHR30469:SF33">
    <property type="entry name" value="SLR1207 PROTEIN"/>
    <property type="match status" value="1"/>
</dbReference>
<dbReference type="SUPFAM" id="SSF56954">
    <property type="entry name" value="Outer membrane efflux proteins (OEP)"/>
    <property type="match status" value="1"/>
</dbReference>
<name>A0ABY3SMQ4_9BACL</name>
<dbReference type="Pfam" id="PF25989">
    <property type="entry name" value="YknX_C"/>
    <property type="match status" value="1"/>
</dbReference>
<sequence>MIQKDLNAVSLKGAQEGLSSAQKSSANNVADMKDNITTMETTVSDAEKAYNKTRNLYDQGQASKSDLDAAENALDKVKRSLDSLHRQLKALQETNTLAQAETQLESAEVNKRSIERALDNLEVKAPTSGILTDLNVEVGQSVTAGYRAGEVQQINPVKIKSQLTEASASLVRGKTELTFYIPDVLDKTTAPITYLSDVINGQTKAYDLELEIPNPDGKIKPGSKAQIQLTKEDEQIVPVVPTLSIVREGGDNFVYILNGDIAEKRKVELGRLNETNQEIISGVKEGEILITSGQHQLKDKDKVQVAN</sequence>